<feature type="region of interest" description="Disordered" evidence="1">
    <location>
        <begin position="1"/>
        <end position="43"/>
    </location>
</feature>
<name>A0A0A9AVM2_ARUDO</name>
<feature type="compositionally biased region" description="Low complexity" evidence="1">
    <location>
        <begin position="27"/>
        <end position="43"/>
    </location>
</feature>
<evidence type="ECO:0000313" key="2">
    <source>
        <dbReference type="EMBL" id="JAD55151.1"/>
    </source>
</evidence>
<protein>
    <submittedName>
        <fullName evidence="2">Uncharacterized protein</fullName>
    </submittedName>
</protein>
<dbReference type="EMBL" id="GBRH01242744">
    <property type="protein sequence ID" value="JAD55151.1"/>
    <property type="molecule type" value="Transcribed_RNA"/>
</dbReference>
<dbReference type="AlphaFoldDB" id="A0A0A9AVM2"/>
<sequence length="43" mass="4436">MSTLPELGAAWTLPAEEGLPETKLKQTPLTSSLPASSSVDLPA</sequence>
<accession>A0A0A9AVM2</accession>
<evidence type="ECO:0000256" key="1">
    <source>
        <dbReference type="SAM" id="MobiDB-lite"/>
    </source>
</evidence>
<proteinExistence type="predicted"/>
<reference evidence="2" key="2">
    <citation type="journal article" date="2015" name="Data Brief">
        <title>Shoot transcriptome of the giant reed, Arundo donax.</title>
        <authorList>
            <person name="Barrero R.A."/>
            <person name="Guerrero F.D."/>
            <person name="Moolhuijzen P."/>
            <person name="Goolsby J.A."/>
            <person name="Tidwell J."/>
            <person name="Bellgard S.E."/>
            <person name="Bellgard M.I."/>
        </authorList>
    </citation>
    <scope>NUCLEOTIDE SEQUENCE</scope>
    <source>
        <tissue evidence="2">Shoot tissue taken approximately 20 cm above the soil surface</tissue>
    </source>
</reference>
<reference evidence="2" key="1">
    <citation type="submission" date="2014-09" db="EMBL/GenBank/DDBJ databases">
        <authorList>
            <person name="Magalhaes I.L.F."/>
            <person name="Oliveira U."/>
            <person name="Santos F.R."/>
            <person name="Vidigal T.H.D.A."/>
            <person name="Brescovit A.D."/>
            <person name="Santos A.J."/>
        </authorList>
    </citation>
    <scope>NUCLEOTIDE SEQUENCE</scope>
    <source>
        <tissue evidence="2">Shoot tissue taken approximately 20 cm above the soil surface</tissue>
    </source>
</reference>
<organism evidence="2">
    <name type="scientific">Arundo donax</name>
    <name type="common">Giant reed</name>
    <name type="synonym">Donax arundinaceus</name>
    <dbReference type="NCBI Taxonomy" id="35708"/>
    <lineage>
        <taxon>Eukaryota</taxon>
        <taxon>Viridiplantae</taxon>
        <taxon>Streptophyta</taxon>
        <taxon>Embryophyta</taxon>
        <taxon>Tracheophyta</taxon>
        <taxon>Spermatophyta</taxon>
        <taxon>Magnoliopsida</taxon>
        <taxon>Liliopsida</taxon>
        <taxon>Poales</taxon>
        <taxon>Poaceae</taxon>
        <taxon>PACMAD clade</taxon>
        <taxon>Arundinoideae</taxon>
        <taxon>Arundineae</taxon>
        <taxon>Arundo</taxon>
    </lineage>
</organism>